<keyword evidence="2" id="KW-1185">Reference proteome</keyword>
<dbReference type="Proteomes" id="UP000316425">
    <property type="component" value="Unassembled WGS sequence"/>
</dbReference>
<evidence type="ECO:0000313" key="2">
    <source>
        <dbReference type="Proteomes" id="UP000316425"/>
    </source>
</evidence>
<evidence type="ECO:0000313" key="1">
    <source>
        <dbReference type="EMBL" id="TSJ65342.1"/>
    </source>
</evidence>
<accession>A0A556PLS5</accession>
<comment type="caution">
    <text evidence="1">The sequence shown here is derived from an EMBL/GenBank/DDBJ whole genome shotgun (WGS) entry which is preliminary data.</text>
</comment>
<dbReference type="InterPro" id="IPR021321">
    <property type="entry name" value="DUF2922"/>
</dbReference>
<protein>
    <submittedName>
        <fullName evidence="1">DUF2922 domain-containing protein</fullName>
    </submittedName>
</protein>
<sequence length="71" mass="7858">MKRIELKFRNEAGRLSTVSLDDPKEPVDPVAVKQAMQDIIDQNVFTSSGGSYVSMDSAQVVDRTVEEISLD</sequence>
<dbReference type="Pfam" id="PF11148">
    <property type="entry name" value="DUF2922"/>
    <property type="match status" value="1"/>
</dbReference>
<dbReference type="OrthoDB" id="2454247at2"/>
<name>A0A556PLS5_9BACI</name>
<gene>
    <name evidence="1" type="ORF">FPQ13_07180</name>
</gene>
<dbReference type="AlphaFoldDB" id="A0A556PLS5"/>
<proteinExistence type="predicted"/>
<dbReference type="EMBL" id="VMHE01000010">
    <property type="protein sequence ID" value="TSJ65342.1"/>
    <property type="molecule type" value="Genomic_DNA"/>
</dbReference>
<dbReference type="RefSeq" id="WP_144088661.1">
    <property type="nucleotide sequence ID" value="NZ_VMHE01000010.1"/>
</dbReference>
<reference evidence="1 2" key="1">
    <citation type="submission" date="2019-07" db="EMBL/GenBank/DDBJ databases">
        <title>Allobacillus sp. nov. SKP isolated from shrimp paste of Euphausiacea.</title>
        <authorList>
            <person name="Kanchanasin P."/>
            <person name="Tanasupawat S."/>
            <person name="Shi W."/>
            <person name="Wu L."/>
            <person name="Ma J."/>
        </authorList>
    </citation>
    <scope>NUCLEOTIDE SEQUENCE [LARGE SCALE GENOMIC DNA]</scope>
    <source>
        <strain evidence="1 2">SKP4-8</strain>
    </source>
</reference>
<organism evidence="1 2">
    <name type="scientific">Allobacillus salarius</name>
    <dbReference type="NCBI Taxonomy" id="1955272"/>
    <lineage>
        <taxon>Bacteria</taxon>
        <taxon>Bacillati</taxon>
        <taxon>Bacillota</taxon>
        <taxon>Bacilli</taxon>
        <taxon>Bacillales</taxon>
        <taxon>Bacillaceae</taxon>
        <taxon>Allobacillus</taxon>
    </lineage>
</organism>